<organism evidence="1">
    <name type="scientific">uncultured Nocardioides sp</name>
    <dbReference type="NCBI Taxonomy" id="198441"/>
    <lineage>
        <taxon>Bacteria</taxon>
        <taxon>Bacillati</taxon>
        <taxon>Actinomycetota</taxon>
        <taxon>Actinomycetes</taxon>
        <taxon>Propionibacteriales</taxon>
        <taxon>Nocardioidaceae</taxon>
        <taxon>Nocardioides</taxon>
        <taxon>environmental samples</taxon>
    </lineage>
</organism>
<evidence type="ECO:0000313" key="1">
    <source>
        <dbReference type="EMBL" id="CAA9397926.1"/>
    </source>
</evidence>
<name>A0A6J4NX87_9ACTN</name>
<dbReference type="AlphaFoldDB" id="A0A6J4NX87"/>
<evidence type="ECO:0008006" key="2">
    <source>
        <dbReference type="Google" id="ProtNLM"/>
    </source>
</evidence>
<proteinExistence type="predicted"/>
<accession>A0A6J4NX87</accession>
<reference evidence="1" key="1">
    <citation type="submission" date="2020-02" db="EMBL/GenBank/DDBJ databases">
        <authorList>
            <person name="Meier V. D."/>
        </authorList>
    </citation>
    <scope>NUCLEOTIDE SEQUENCE</scope>
    <source>
        <strain evidence="1">AVDCRST_MAG60</strain>
    </source>
</reference>
<sequence length="209" mass="21234">MVIVAASVIAGARILGSADDSVTVWSATRDLAPGDTIRDQDLTSRSVRFSDADDLARYLPTSDPLPEDLLLVRGLGAGELVPAGALASDEAADTVIVSLAFPPELVPTNIGTGSVIELMVIPERGAAADGAGAADAVGQARTSDATRAADPTTVLSDVVVIDAPSAADSLGSVSRGRQLVLGIPESESAVLPEILGASEDQRVRVLVRG</sequence>
<dbReference type="EMBL" id="CADCUN010000204">
    <property type="protein sequence ID" value="CAA9397926.1"/>
    <property type="molecule type" value="Genomic_DNA"/>
</dbReference>
<protein>
    <recommendedName>
        <fullName evidence="2">SAF domain-containing protein</fullName>
    </recommendedName>
</protein>
<gene>
    <name evidence="1" type="ORF">AVDCRST_MAG60-1923</name>
</gene>